<reference evidence="2 4" key="1">
    <citation type="submission" date="2016-10" db="EMBL/GenBank/DDBJ databases">
        <title>Comparative genomics of Bacillus thuringiensis reveals a path to pathogens against multiple invertebrate hosts.</title>
        <authorList>
            <person name="Zheng J."/>
            <person name="Gao Q."/>
            <person name="Liu H."/>
            <person name="Peng D."/>
            <person name="Ruan L."/>
            <person name="Sun M."/>
        </authorList>
    </citation>
    <scope>NUCLEOTIDE SEQUENCE [LARGE SCALE GENOMIC DNA]</scope>
    <source>
        <strain evidence="2">BGSC 4AU1</strain>
    </source>
</reference>
<dbReference type="EMBL" id="MOOK01000026">
    <property type="protein sequence ID" value="OUB61229.1"/>
    <property type="molecule type" value="Genomic_DNA"/>
</dbReference>
<organism evidence="2 4">
    <name type="scientific">Bacillus thuringiensis subsp. higo</name>
    <dbReference type="NCBI Taxonomy" id="132266"/>
    <lineage>
        <taxon>Bacteria</taxon>
        <taxon>Bacillati</taxon>
        <taxon>Bacillota</taxon>
        <taxon>Bacilli</taxon>
        <taxon>Bacillales</taxon>
        <taxon>Bacillaceae</taxon>
        <taxon>Bacillus</taxon>
        <taxon>Bacillus cereus group</taxon>
    </lineage>
</organism>
<sequence length="174" mass="19494">MKISDWIQISGIVVSTLVAITSIFIALKSLRLTRKSIEEANRPYVTCFAYAIDTGFQAKYFVIKNFGNSGAQIINIEFSKNLPEIGRNGTINSVINSLIAPNQKFMTAVPSEMNDIVDVKITYKDSSNNLFIESHTINFGYSQDLFYTTVKHSHLSDTANTMQNVTQSIIKHFV</sequence>
<evidence type="ECO:0000313" key="2">
    <source>
        <dbReference type="EMBL" id="OUB41435.1"/>
    </source>
</evidence>
<name>A0A9X6LC16_BACUH</name>
<keyword evidence="1" id="KW-0472">Membrane</keyword>
<dbReference type="EMBL" id="MOOK01000223">
    <property type="protein sequence ID" value="OUB41435.1"/>
    <property type="molecule type" value="Genomic_DNA"/>
</dbReference>
<gene>
    <name evidence="3" type="ORF">BK716_01615</name>
    <name evidence="2" type="ORF">BK716_29535</name>
</gene>
<feature type="transmembrane region" description="Helical" evidence="1">
    <location>
        <begin position="6"/>
        <end position="27"/>
    </location>
</feature>
<dbReference type="AlphaFoldDB" id="A0A9X6LC16"/>
<evidence type="ECO:0000256" key="1">
    <source>
        <dbReference type="SAM" id="Phobius"/>
    </source>
</evidence>
<dbReference type="RefSeq" id="WP_088114129.1">
    <property type="nucleotide sequence ID" value="NZ_MOOK01000026.1"/>
</dbReference>
<evidence type="ECO:0000313" key="4">
    <source>
        <dbReference type="Proteomes" id="UP000194816"/>
    </source>
</evidence>
<keyword evidence="1" id="KW-0812">Transmembrane</keyword>
<accession>A0A9X6LC16</accession>
<evidence type="ECO:0000313" key="3">
    <source>
        <dbReference type="EMBL" id="OUB61229.1"/>
    </source>
</evidence>
<proteinExistence type="predicted"/>
<keyword evidence="1" id="KW-1133">Transmembrane helix</keyword>
<dbReference type="Proteomes" id="UP000194816">
    <property type="component" value="Unassembled WGS sequence"/>
</dbReference>
<protein>
    <submittedName>
        <fullName evidence="2">Uncharacterized protein</fullName>
    </submittedName>
</protein>
<comment type="caution">
    <text evidence="2">The sequence shown here is derived from an EMBL/GenBank/DDBJ whole genome shotgun (WGS) entry which is preliminary data.</text>
</comment>